<name>A0A8C3JWV3_9CHAR</name>
<accession>A0A8C3JWV3</accession>
<evidence type="ECO:0000313" key="1">
    <source>
        <dbReference type="Ensembl" id="ENSCPGP00000014400.1"/>
    </source>
</evidence>
<protein>
    <submittedName>
        <fullName evidence="1">Uncharacterized protein</fullName>
    </submittedName>
</protein>
<keyword evidence="2" id="KW-1185">Reference proteome</keyword>
<proteinExistence type="predicted"/>
<dbReference type="Ensembl" id="ENSCPGT00000015786.1">
    <property type="protein sequence ID" value="ENSCPGP00000014400.1"/>
    <property type="gene ID" value="ENSCPGG00000010188.1"/>
</dbReference>
<dbReference type="AlphaFoldDB" id="A0A8C3JWV3"/>
<dbReference type="Proteomes" id="UP000694419">
    <property type="component" value="Unplaced"/>
</dbReference>
<evidence type="ECO:0000313" key="2">
    <source>
        <dbReference type="Proteomes" id="UP000694419"/>
    </source>
</evidence>
<organism evidence="1 2">
    <name type="scientific">Calidris pygmaea</name>
    <name type="common">Spoon-billed sandpiper</name>
    <dbReference type="NCBI Taxonomy" id="425635"/>
    <lineage>
        <taxon>Eukaryota</taxon>
        <taxon>Metazoa</taxon>
        <taxon>Chordata</taxon>
        <taxon>Craniata</taxon>
        <taxon>Vertebrata</taxon>
        <taxon>Euteleostomi</taxon>
        <taxon>Archelosauria</taxon>
        <taxon>Archosauria</taxon>
        <taxon>Dinosauria</taxon>
        <taxon>Saurischia</taxon>
        <taxon>Theropoda</taxon>
        <taxon>Coelurosauria</taxon>
        <taxon>Aves</taxon>
        <taxon>Neognathae</taxon>
        <taxon>Neoaves</taxon>
        <taxon>Charadriiformes</taxon>
        <taxon>Scolopacidae</taxon>
        <taxon>Calidris</taxon>
    </lineage>
</organism>
<reference evidence="1" key="1">
    <citation type="submission" date="2025-08" db="UniProtKB">
        <authorList>
            <consortium name="Ensembl"/>
        </authorList>
    </citation>
    <scope>IDENTIFICATION</scope>
</reference>
<reference evidence="1" key="2">
    <citation type="submission" date="2025-09" db="UniProtKB">
        <authorList>
            <consortium name="Ensembl"/>
        </authorList>
    </citation>
    <scope>IDENTIFICATION</scope>
</reference>
<sequence>MGLGGRGGRVRANSVSHCTSTSLYSSMAQTQELLPISRFLLLTWIFLWSRCLAKLLRETLALMGSPALWFSTGIRLVSRVLSFGWKYFRAWKSLWMACPTTILSFKIFRIWKRQKRLDRRSVFLGSQNGAVTSKPTHGTALQAPCPALLSLPQSSSAQATKHPNLLPADNPHPFFFFLNFSLFPHLCLSSLEGNRALHVSLGDATPARPVVHDGELGLDVLVVDDVPVVVHHGAPRQLALPALRTSAHHLAVDGHVLARAQDGGGRPHPLGAAIPL</sequence>